<sequence length="409" mass="46999">MHATVESSFEPRDNTFVHRDPCLKKELKRLLKTHYQEQYSAIRPLPWRKDKLYSIEEIYINGGIELLIVEDNINQKIRWEALESYNGIYRDPRLKKSRRRILEGHAGYGKSLLTLKLAFDWCTGVKDSPLFNVELLILLKFSHLRSSSSIPEAIKRFILPIDSPITSEQIEYVIGNCKSVSVLLDGYDRSLFLDTFSGNDVTDIVQNDVFKQFDVTLTSKYLPDYPTLSIQRIRLTGFDEDARDQYIRNVVVRENPVTAGRIKQLLEDNPILSDLCRAPSLFAMVAHASEGELDVQNYRTVTGLVRGLVSCFIRQMGKPIDANNERGFHLTDADTRKLGEIAMEGVGYNKPTLWKIDEFITRVGEQLCKGCIQVGILEMEDDDMVKFYHPVFCEWFAAYYVSELTSRDA</sequence>
<name>A0A2G8KIH2_STIJA</name>
<feature type="domain" description="NACHT" evidence="1">
    <location>
        <begin position="100"/>
        <end position="250"/>
    </location>
</feature>
<dbReference type="PANTHER" id="PTHR46312:SF2">
    <property type="entry name" value="NUCLEOTIDE-BINDING OLIGOMERIZATION DOMAIN-CONTAINING PROTEIN 2-LIKE"/>
    <property type="match status" value="1"/>
</dbReference>
<accession>A0A2G8KIH2</accession>
<evidence type="ECO:0000313" key="3">
    <source>
        <dbReference type="Proteomes" id="UP000230750"/>
    </source>
</evidence>
<proteinExistence type="predicted"/>
<protein>
    <submittedName>
        <fullName evidence="2">Putative NLR family CARD domain-containing protein 4</fullName>
    </submittedName>
</protein>
<evidence type="ECO:0000313" key="2">
    <source>
        <dbReference type="EMBL" id="PIK47788.1"/>
    </source>
</evidence>
<gene>
    <name evidence="2" type="ORF">BSL78_15331</name>
</gene>
<dbReference type="InterPro" id="IPR027417">
    <property type="entry name" value="P-loop_NTPase"/>
</dbReference>
<dbReference type="OrthoDB" id="120976at2759"/>
<dbReference type="Proteomes" id="UP000230750">
    <property type="component" value="Unassembled WGS sequence"/>
</dbReference>
<dbReference type="InterPro" id="IPR007111">
    <property type="entry name" value="NACHT_NTPase"/>
</dbReference>
<dbReference type="PANTHER" id="PTHR46312">
    <property type="entry name" value="NACHT DOMAIN-CONTAINING PROTEIN"/>
    <property type="match status" value="1"/>
</dbReference>
<dbReference type="Pfam" id="PF05729">
    <property type="entry name" value="NACHT"/>
    <property type="match status" value="1"/>
</dbReference>
<keyword evidence="3" id="KW-1185">Reference proteome</keyword>
<evidence type="ECO:0000259" key="1">
    <source>
        <dbReference type="Pfam" id="PF05729"/>
    </source>
</evidence>
<dbReference type="AlphaFoldDB" id="A0A2G8KIH2"/>
<dbReference type="Gene3D" id="3.40.50.300">
    <property type="entry name" value="P-loop containing nucleotide triphosphate hydrolases"/>
    <property type="match status" value="1"/>
</dbReference>
<organism evidence="2 3">
    <name type="scientific">Stichopus japonicus</name>
    <name type="common">Sea cucumber</name>
    <dbReference type="NCBI Taxonomy" id="307972"/>
    <lineage>
        <taxon>Eukaryota</taxon>
        <taxon>Metazoa</taxon>
        <taxon>Echinodermata</taxon>
        <taxon>Eleutherozoa</taxon>
        <taxon>Echinozoa</taxon>
        <taxon>Holothuroidea</taxon>
        <taxon>Aspidochirotacea</taxon>
        <taxon>Aspidochirotida</taxon>
        <taxon>Stichopodidae</taxon>
        <taxon>Apostichopus</taxon>
    </lineage>
</organism>
<comment type="caution">
    <text evidence="2">The sequence shown here is derived from an EMBL/GenBank/DDBJ whole genome shotgun (WGS) entry which is preliminary data.</text>
</comment>
<dbReference type="EMBL" id="MRZV01000558">
    <property type="protein sequence ID" value="PIK47788.1"/>
    <property type="molecule type" value="Genomic_DNA"/>
</dbReference>
<reference evidence="2 3" key="1">
    <citation type="journal article" date="2017" name="PLoS Biol.">
        <title>The sea cucumber genome provides insights into morphological evolution and visceral regeneration.</title>
        <authorList>
            <person name="Zhang X."/>
            <person name="Sun L."/>
            <person name="Yuan J."/>
            <person name="Sun Y."/>
            <person name="Gao Y."/>
            <person name="Zhang L."/>
            <person name="Li S."/>
            <person name="Dai H."/>
            <person name="Hamel J.F."/>
            <person name="Liu C."/>
            <person name="Yu Y."/>
            <person name="Liu S."/>
            <person name="Lin W."/>
            <person name="Guo K."/>
            <person name="Jin S."/>
            <person name="Xu P."/>
            <person name="Storey K.B."/>
            <person name="Huan P."/>
            <person name="Zhang T."/>
            <person name="Zhou Y."/>
            <person name="Zhang J."/>
            <person name="Lin C."/>
            <person name="Li X."/>
            <person name="Xing L."/>
            <person name="Huo D."/>
            <person name="Sun M."/>
            <person name="Wang L."/>
            <person name="Mercier A."/>
            <person name="Li F."/>
            <person name="Yang H."/>
            <person name="Xiang J."/>
        </authorList>
    </citation>
    <scope>NUCLEOTIDE SEQUENCE [LARGE SCALE GENOMIC DNA]</scope>
    <source>
        <strain evidence="2">Shaxun</strain>
        <tissue evidence="2">Muscle</tissue>
    </source>
</reference>